<protein>
    <submittedName>
        <fullName evidence="1">Uncharacterized protein</fullName>
    </submittedName>
</protein>
<reference evidence="1 2" key="1">
    <citation type="submission" date="2017-06" db="EMBL/GenBank/DDBJ databases">
        <title>Salmonella reference genomes for public health.</title>
        <authorList>
            <person name="Robertson J."/>
            <person name="Yoshida C."/>
            <person name="Gurnik S."/>
            <person name="Nash J."/>
        </authorList>
    </citation>
    <scope>NUCLEOTIDE SEQUENCE [LARGE SCALE GENOMIC DNA]</scope>
    <source>
        <strain evidence="1 2">SA19983605</strain>
    </source>
</reference>
<keyword evidence="2" id="KW-1185">Reference proteome</keyword>
<sequence length="67" mass="7959">MRFASDFFRISFPAPLRLSFFLCNLSSHTHNHFVLRIILIIKILRISALWIQKYCIVMLFIINLSAF</sequence>
<proteinExistence type="predicted"/>
<name>A0A248KCR8_SALBN</name>
<accession>A0A248KCR8</accession>
<organism evidence="1 2">
    <name type="scientific">Salmonella bongori serovar 66:z41:- str. SA19983605</name>
    <dbReference type="NCBI Taxonomy" id="1243617"/>
    <lineage>
        <taxon>Bacteria</taxon>
        <taxon>Pseudomonadati</taxon>
        <taxon>Pseudomonadota</taxon>
        <taxon>Gammaproteobacteria</taxon>
        <taxon>Enterobacterales</taxon>
        <taxon>Enterobacteriaceae</taxon>
        <taxon>Salmonella</taxon>
    </lineage>
</organism>
<dbReference type="AlphaFoldDB" id="A0A248KCR8"/>
<evidence type="ECO:0000313" key="1">
    <source>
        <dbReference type="EMBL" id="ASG56053.1"/>
    </source>
</evidence>
<gene>
    <name evidence="1" type="ORF">LFZ56_18315</name>
</gene>
<dbReference type="EMBL" id="CP022120">
    <property type="protein sequence ID" value="ASG56053.1"/>
    <property type="molecule type" value="Genomic_DNA"/>
</dbReference>
<dbReference type="Proteomes" id="UP000197991">
    <property type="component" value="Chromosome"/>
</dbReference>
<evidence type="ECO:0000313" key="2">
    <source>
        <dbReference type="Proteomes" id="UP000197991"/>
    </source>
</evidence>